<organism evidence="1 2">
    <name type="scientific">Pristionchus pacificus</name>
    <name type="common">Parasitic nematode worm</name>
    <dbReference type="NCBI Taxonomy" id="54126"/>
    <lineage>
        <taxon>Eukaryota</taxon>
        <taxon>Metazoa</taxon>
        <taxon>Ecdysozoa</taxon>
        <taxon>Nematoda</taxon>
        <taxon>Chromadorea</taxon>
        <taxon>Rhabditida</taxon>
        <taxon>Rhabditina</taxon>
        <taxon>Diplogasteromorpha</taxon>
        <taxon>Diplogasteroidea</taxon>
        <taxon>Neodiplogasteridae</taxon>
        <taxon>Pristionchus</taxon>
    </lineage>
</organism>
<accession>A0A8R1U394</accession>
<evidence type="ECO:0000313" key="1">
    <source>
        <dbReference type="EnsemblMetazoa" id="PPA00528.1"/>
    </source>
</evidence>
<dbReference type="Proteomes" id="UP000005239">
    <property type="component" value="Unassembled WGS sequence"/>
</dbReference>
<dbReference type="AlphaFoldDB" id="A0A2A6CFX8"/>
<sequence>MRLSPVFHPDLPLRGLPCLVVMPPPSSTTSVHGPLGLSDPGPRTTELRQRLSGSDGERGASISRRSLYRPLRCSTWCSTLVVYSGALPLVVSSLTTVIVQDE</sequence>
<name>A0A2A6CFX8_PRIPA</name>
<proteinExistence type="predicted"/>
<protein>
    <submittedName>
        <fullName evidence="1">Uncharacterized protein</fullName>
    </submittedName>
</protein>
<reference evidence="1" key="2">
    <citation type="submission" date="2022-06" db="UniProtKB">
        <authorList>
            <consortium name="EnsemblMetazoa"/>
        </authorList>
    </citation>
    <scope>IDENTIFICATION</scope>
    <source>
        <strain evidence="1">PS312</strain>
    </source>
</reference>
<dbReference type="EnsemblMetazoa" id="PPA00528.1">
    <property type="protein sequence ID" value="PPA00528.1"/>
    <property type="gene ID" value="WBGene00090082"/>
</dbReference>
<keyword evidence="2" id="KW-1185">Reference proteome</keyword>
<evidence type="ECO:0000313" key="2">
    <source>
        <dbReference type="Proteomes" id="UP000005239"/>
    </source>
</evidence>
<reference evidence="2" key="1">
    <citation type="journal article" date="2008" name="Nat. Genet.">
        <title>The Pristionchus pacificus genome provides a unique perspective on nematode lifestyle and parasitism.</title>
        <authorList>
            <person name="Dieterich C."/>
            <person name="Clifton S.W."/>
            <person name="Schuster L.N."/>
            <person name="Chinwalla A."/>
            <person name="Delehaunty K."/>
            <person name="Dinkelacker I."/>
            <person name="Fulton L."/>
            <person name="Fulton R."/>
            <person name="Godfrey J."/>
            <person name="Minx P."/>
            <person name="Mitreva M."/>
            <person name="Roeseler W."/>
            <person name="Tian H."/>
            <person name="Witte H."/>
            <person name="Yang S.P."/>
            <person name="Wilson R.K."/>
            <person name="Sommer R.J."/>
        </authorList>
    </citation>
    <scope>NUCLEOTIDE SEQUENCE [LARGE SCALE GENOMIC DNA]</scope>
    <source>
        <strain evidence="2">PS312</strain>
    </source>
</reference>
<gene>
    <name evidence="1" type="primary">WBGene00090082</name>
</gene>
<accession>A0A2A6CFX8</accession>